<proteinExistence type="predicted"/>
<dbReference type="GO" id="GO:0016787">
    <property type="term" value="F:hydrolase activity"/>
    <property type="evidence" value="ECO:0007669"/>
    <property type="project" value="InterPro"/>
</dbReference>
<evidence type="ECO:0000313" key="2">
    <source>
        <dbReference type="EMBL" id="POH60043.1"/>
    </source>
</evidence>
<dbReference type="AlphaFoldDB" id="A0A2S3Z6C8"/>
<evidence type="ECO:0000313" key="3">
    <source>
        <dbReference type="Proteomes" id="UP000237104"/>
    </source>
</evidence>
<dbReference type="Gene3D" id="3.40.570.10">
    <property type="entry name" value="Extracellular Endonuclease, subunit A"/>
    <property type="match status" value="1"/>
</dbReference>
<feature type="domain" description="DNA/RNA non-specific endonuclease/pyrophosphatase/phosphodiesterase" evidence="1">
    <location>
        <begin position="9"/>
        <end position="79"/>
    </location>
</feature>
<dbReference type="InterPro" id="IPR001604">
    <property type="entry name" value="Endo_G_ENPP1-like_dom"/>
</dbReference>
<dbReference type="GO" id="GO:0046872">
    <property type="term" value="F:metal ion binding"/>
    <property type="evidence" value="ECO:0007669"/>
    <property type="project" value="InterPro"/>
</dbReference>
<comment type="caution">
    <text evidence="2">The sequence shown here is derived from an EMBL/GenBank/DDBJ whole genome shotgun (WGS) entry which is preliminary data.</text>
</comment>
<sequence length="100" mass="10736">MRALPCTQLTVLLGSLRALVIATGGNSNGDQLVDVDQGNNWHLDPGVPADEQTKEATYARNDLDRGHLVRRQHPVWGDADALAQVANAHYPKRGGKLGAT</sequence>
<evidence type="ECO:0000259" key="1">
    <source>
        <dbReference type="Pfam" id="PF01223"/>
    </source>
</evidence>
<dbReference type="InterPro" id="IPR044925">
    <property type="entry name" value="His-Me_finger_sf"/>
</dbReference>
<dbReference type="OrthoDB" id="104542at2"/>
<accession>A0A2S3Z6C8</accession>
<gene>
    <name evidence="2" type="ORF">C3B59_16355</name>
</gene>
<dbReference type="Pfam" id="PF01223">
    <property type="entry name" value="Endonuclease_NS"/>
    <property type="match status" value="1"/>
</dbReference>
<name>A0A2S3Z6C8_9MICO</name>
<organism evidence="2 3">
    <name type="scientific">Cryobacterium zongtaii</name>
    <dbReference type="NCBI Taxonomy" id="1259217"/>
    <lineage>
        <taxon>Bacteria</taxon>
        <taxon>Bacillati</taxon>
        <taxon>Actinomycetota</taxon>
        <taxon>Actinomycetes</taxon>
        <taxon>Micrococcales</taxon>
        <taxon>Microbacteriaceae</taxon>
        <taxon>Cryobacterium</taxon>
    </lineage>
</organism>
<protein>
    <recommendedName>
        <fullName evidence="1">DNA/RNA non-specific endonuclease/pyrophosphatase/phosphodiesterase domain-containing protein</fullName>
    </recommendedName>
</protein>
<dbReference type="GO" id="GO:0003676">
    <property type="term" value="F:nucleic acid binding"/>
    <property type="evidence" value="ECO:0007669"/>
    <property type="project" value="InterPro"/>
</dbReference>
<dbReference type="InterPro" id="IPR044929">
    <property type="entry name" value="DNA/RNA_non-sp_Endonuclease_sf"/>
</dbReference>
<reference evidence="2 3" key="1">
    <citation type="submission" date="2018-01" db="EMBL/GenBank/DDBJ databases">
        <title>Cryobacterium sp. nov., from glaciers in China.</title>
        <authorList>
            <person name="Liu Q."/>
            <person name="Xin Y.-H."/>
        </authorList>
    </citation>
    <scope>NUCLEOTIDE SEQUENCE [LARGE SCALE GENOMIC DNA]</scope>
    <source>
        <strain evidence="2 3">TMB1-8</strain>
    </source>
</reference>
<dbReference type="Proteomes" id="UP000237104">
    <property type="component" value="Unassembled WGS sequence"/>
</dbReference>
<dbReference type="SUPFAM" id="SSF54060">
    <property type="entry name" value="His-Me finger endonucleases"/>
    <property type="match status" value="1"/>
</dbReference>
<dbReference type="EMBL" id="PPXF01000063">
    <property type="protein sequence ID" value="POH60043.1"/>
    <property type="molecule type" value="Genomic_DNA"/>
</dbReference>